<keyword evidence="2" id="KW-1133">Transmembrane helix</keyword>
<evidence type="ECO:0000313" key="5">
    <source>
        <dbReference type="Proteomes" id="UP000220914"/>
    </source>
</evidence>
<name>A0A2A7N4X1_MYCAG</name>
<dbReference type="AlphaFoldDB" id="A0A2A7N4X1"/>
<comment type="caution">
    <text evidence="4">The sequence shown here is derived from an EMBL/GenBank/DDBJ whole genome shotgun (WGS) entry which is preliminary data.</text>
</comment>
<sequence>MEQDPAQATPRLTAEDVHNVAFSPPPAGKRGYREGEVDVFLDRIEAALRDPSRRSLTAEQIRSVAFPEASSGSRSYNADEVNAFLELAAGQLAMQQRDAGSPVGSAKSVRALLYRVRHWNSQEPALALEVTGDAVRLFEGDSNALIATAPLTEVTVTPANALGIPVLIIEGPGMETMVVQPHPPPGEWRMKTKGRKSDYSAVEKDWLMLAERFGLASELVDEKLPQTFLEHVMAFRSELRFNNYTWRTPAVAAVIAFVLAALGIGNPLVVLAIGVGLAVLAAVFWRYNLRL</sequence>
<feature type="region of interest" description="Disordered" evidence="1">
    <location>
        <begin position="1"/>
        <end position="33"/>
    </location>
</feature>
<evidence type="ECO:0008006" key="7">
    <source>
        <dbReference type="Google" id="ProtNLM"/>
    </source>
</evidence>
<protein>
    <recommendedName>
        <fullName evidence="7">Cell wall synthesis protein Wag31</fullName>
    </recommendedName>
</protein>
<proteinExistence type="predicted"/>
<keyword evidence="2" id="KW-0812">Transmembrane</keyword>
<evidence type="ECO:0000313" key="3">
    <source>
        <dbReference type="EMBL" id="GFG53938.1"/>
    </source>
</evidence>
<reference evidence="4 5" key="1">
    <citation type="submission" date="2017-10" db="EMBL/GenBank/DDBJ databases">
        <title>The new phylogeny of genus Mycobacterium.</title>
        <authorList>
            <person name="Tortoli E."/>
            <person name="Trovato A."/>
            <person name="Cirillo D.M."/>
        </authorList>
    </citation>
    <scope>NUCLEOTIDE SEQUENCE [LARGE SCALE GENOMIC DNA]</scope>
    <source>
        <strain evidence="4 5">CCUG37673</strain>
    </source>
</reference>
<reference evidence="3" key="3">
    <citation type="submission" date="2020-02" db="EMBL/GenBank/DDBJ databases">
        <authorList>
            <person name="Matsumoto Y."/>
            <person name="Motooka D."/>
            <person name="Nakamura S."/>
        </authorList>
    </citation>
    <scope>NUCLEOTIDE SEQUENCE</scope>
    <source>
        <strain evidence="3">JCM 6377</strain>
    </source>
</reference>
<dbReference type="NCBIfam" id="TIGR03544">
    <property type="entry name" value="DivI1A_domain"/>
    <property type="match status" value="2"/>
</dbReference>
<dbReference type="EMBL" id="BLKS01000001">
    <property type="protein sequence ID" value="GFG53938.1"/>
    <property type="molecule type" value="Genomic_DNA"/>
</dbReference>
<gene>
    <name evidence="4" type="ORF">CQY20_11320</name>
    <name evidence="3" type="ORF">MAGR_53790</name>
</gene>
<dbReference type="RefSeq" id="WP_097940167.1">
    <property type="nucleotide sequence ID" value="NZ_BLKS01000001.1"/>
</dbReference>
<accession>A0A2A7N4X1</accession>
<keyword evidence="5" id="KW-1185">Reference proteome</keyword>
<organism evidence="4 5">
    <name type="scientific">Mycolicibacterium agri</name>
    <name type="common">Mycobacterium agri</name>
    <dbReference type="NCBI Taxonomy" id="36811"/>
    <lineage>
        <taxon>Bacteria</taxon>
        <taxon>Bacillati</taxon>
        <taxon>Actinomycetota</taxon>
        <taxon>Actinomycetes</taxon>
        <taxon>Mycobacteriales</taxon>
        <taxon>Mycobacteriaceae</taxon>
        <taxon>Mycolicibacterium</taxon>
    </lineage>
</organism>
<feature type="transmembrane region" description="Helical" evidence="2">
    <location>
        <begin position="244"/>
        <end position="262"/>
    </location>
</feature>
<evidence type="ECO:0000313" key="4">
    <source>
        <dbReference type="EMBL" id="PEG39132.1"/>
    </source>
</evidence>
<dbReference type="Proteomes" id="UP000220914">
    <property type="component" value="Unassembled WGS sequence"/>
</dbReference>
<dbReference type="EMBL" id="PDCP01000016">
    <property type="protein sequence ID" value="PEG39132.1"/>
    <property type="molecule type" value="Genomic_DNA"/>
</dbReference>
<evidence type="ECO:0000256" key="2">
    <source>
        <dbReference type="SAM" id="Phobius"/>
    </source>
</evidence>
<dbReference type="Proteomes" id="UP000465302">
    <property type="component" value="Unassembled WGS sequence"/>
</dbReference>
<evidence type="ECO:0000256" key="1">
    <source>
        <dbReference type="SAM" id="MobiDB-lite"/>
    </source>
</evidence>
<dbReference type="InterPro" id="IPR019933">
    <property type="entry name" value="DivIVA_domain"/>
</dbReference>
<dbReference type="Gene3D" id="6.10.250.660">
    <property type="match status" value="2"/>
</dbReference>
<evidence type="ECO:0000313" key="6">
    <source>
        <dbReference type="Proteomes" id="UP000465302"/>
    </source>
</evidence>
<feature type="transmembrane region" description="Helical" evidence="2">
    <location>
        <begin position="268"/>
        <end position="287"/>
    </location>
</feature>
<dbReference type="OrthoDB" id="5198800at2"/>
<reference evidence="3 6" key="2">
    <citation type="journal article" date="2019" name="Emerg. Microbes Infect.">
        <title>Comprehensive subspecies identification of 175 nontuberculous mycobacteria species based on 7547 genomic profiles.</title>
        <authorList>
            <person name="Matsumoto Y."/>
            <person name="Kinjo T."/>
            <person name="Motooka D."/>
            <person name="Nabeya D."/>
            <person name="Jung N."/>
            <person name="Uechi K."/>
            <person name="Horii T."/>
            <person name="Iida T."/>
            <person name="Fujita J."/>
            <person name="Nakamura S."/>
        </authorList>
    </citation>
    <scope>NUCLEOTIDE SEQUENCE [LARGE SCALE GENOMIC DNA]</scope>
    <source>
        <strain evidence="3 6">JCM 6377</strain>
    </source>
</reference>
<keyword evidence="2" id="KW-0472">Membrane</keyword>